<name>A0AAU7YQQ4_9PHYC</name>
<dbReference type="InterPro" id="IPR023214">
    <property type="entry name" value="HAD_sf"/>
</dbReference>
<accession>A0AAU7YQQ4</accession>
<dbReference type="InterPro" id="IPR036412">
    <property type="entry name" value="HAD-like_sf"/>
</dbReference>
<organism evidence="1">
    <name type="scientific">Micromonas commoda virus</name>
    <dbReference type="NCBI Taxonomy" id="3057169"/>
    <lineage>
        <taxon>Viruses</taxon>
        <taxon>Varidnaviria</taxon>
        <taxon>Bamfordvirae</taxon>
        <taxon>Nucleocytoviricota</taxon>
        <taxon>Megaviricetes</taxon>
        <taxon>Algavirales</taxon>
        <taxon>Phycodnaviridae</taxon>
    </lineage>
</organism>
<proteinExistence type="predicted"/>
<dbReference type="Pfam" id="PF08282">
    <property type="entry name" value="Hydrolase_3"/>
    <property type="match status" value="1"/>
</dbReference>
<evidence type="ECO:0000313" key="1">
    <source>
        <dbReference type="EMBL" id="XCA47515.1"/>
    </source>
</evidence>
<dbReference type="CDD" id="cd01427">
    <property type="entry name" value="HAD_like"/>
    <property type="match status" value="1"/>
</dbReference>
<dbReference type="SUPFAM" id="SSF56784">
    <property type="entry name" value="HAD-like"/>
    <property type="match status" value="1"/>
</dbReference>
<dbReference type="Gene3D" id="3.40.50.1000">
    <property type="entry name" value="HAD superfamily/HAD-like"/>
    <property type="match status" value="1"/>
</dbReference>
<reference evidence="1" key="1">
    <citation type="submission" date="2024-06" db="EMBL/GenBank/DDBJ databases">
        <title>Evidence of context-dependent and transient costs of resisting viral infection in isolates of the marine microalga Micromonas sp. (class Mamiellophyceae).</title>
        <authorList>
            <person name="Bedi de Silva A."/>
            <person name="Schvarcz C.R."/>
            <person name="Steward G.R."/>
            <person name="Edwards K.F."/>
        </authorList>
    </citation>
    <scope>NUCLEOTIDE SEQUENCE</scope>
    <source>
        <strain evidence="1">McV-KB2</strain>
    </source>
</reference>
<dbReference type="EMBL" id="PP911589">
    <property type="protein sequence ID" value="XCA47515.1"/>
    <property type="molecule type" value="Genomic_DNA"/>
</dbReference>
<protein>
    <submittedName>
        <fullName evidence="1">Uncharacterized protein</fullName>
    </submittedName>
</protein>
<sequence>MNIPRATHPNQAAMFDIDDTLIDSSNHKRMENVYALYKSLQNKGYKMIIITARPGFYENVVYTQEQLKSHNIYYDELVFTPPPGKSIYKKNSQYEYIVSVGDMDTDLTDSTYAVKISK</sequence>